<accession>A0ABR2Q7J8</accession>
<dbReference type="EMBL" id="JBBPBN010000044">
    <property type="protein sequence ID" value="KAK8996514.1"/>
    <property type="molecule type" value="Genomic_DNA"/>
</dbReference>
<keyword evidence="2" id="KW-1185">Reference proteome</keyword>
<proteinExistence type="predicted"/>
<protein>
    <submittedName>
        <fullName evidence="1">Uncharacterized protein</fullName>
    </submittedName>
</protein>
<name>A0ABR2Q7J8_9ROSI</name>
<evidence type="ECO:0000313" key="2">
    <source>
        <dbReference type="Proteomes" id="UP001396334"/>
    </source>
</evidence>
<evidence type="ECO:0000313" key="1">
    <source>
        <dbReference type="EMBL" id="KAK8996514.1"/>
    </source>
</evidence>
<organism evidence="1 2">
    <name type="scientific">Hibiscus sabdariffa</name>
    <name type="common">roselle</name>
    <dbReference type="NCBI Taxonomy" id="183260"/>
    <lineage>
        <taxon>Eukaryota</taxon>
        <taxon>Viridiplantae</taxon>
        <taxon>Streptophyta</taxon>
        <taxon>Embryophyta</taxon>
        <taxon>Tracheophyta</taxon>
        <taxon>Spermatophyta</taxon>
        <taxon>Magnoliopsida</taxon>
        <taxon>eudicotyledons</taxon>
        <taxon>Gunneridae</taxon>
        <taxon>Pentapetalae</taxon>
        <taxon>rosids</taxon>
        <taxon>malvids</taxon>
        <taxon>Malvales</taxon>
        <taxon>Malvaceae</taxon>
        <taxon>Malvoideae</taxon>
        <taxon>Hibiscus</taxon>
    </lineage>
</organism>
<comment type="caution">
    <text evidence="1">The sequence shown here is derived from an EMBL/GenBank/DDBJ whole genome shotgun (WGS) entry which is preliminary data.</text>
</comment>
<sequence>MEPMKENGSGNDKAKRKPFKIVFHREKIEGHGGGDGDNGVSMVLRNVGEMIQRVRLLLCLCLKDHIVKLSWDHACLLQLQLERGRTRNILRRSYLSMELQLISSLIRS</sequence>
<gene>
    <name evidence="1" type="ORF">V6N11_081785</name>
</gene>
<dbReference type="Proteomes" id="UP001396334">
    <property type="component" value="Unassembled WGS sequence"/>
</dbReference>
<reference evidence="1 2" key="1">
    <citation type="journal article" date="2024" name="G3 (Bethesda)">
        <title>Genome assembly of Hibiscus sabdariffa L. provides insights into metabolisms of medicinal natural products.</title>
        <authorList>
            <person name="Kim T."/>
        </authorList>
    </citation>
    <scope>NUCLEOTIDE SEQUENCE [LARGE SCALE GENOMIC DNA]</scope>
    <source>
        <strain evidence="1">TK-2024</strain>
        <tissue evidence="1">Old leaves</tissue>
    </source>
</reference>